<sequence>MALSRRFFISAPSGADNNFSSSFDDIKLSSRSETFASSIRSGEKESIPRLRRNLRKARSAIR</sequence>
<reference evidence="3" key="1">
    <citation type="submission" date="2017-09" db="EMBL/GenBank/DDBJ databases">
        <title>Depth-based differentiation of microbial function through sediment-hosted aquifers and enrichment of novel symbionts in the deep terrestrial subsurface.</title>
        <authorList>
            <person name="Probst A.J."/>
            <person name="Ladd B."/>
            <person name="Jarett J.K."/>
            <person name="Geller-Mcgrath D.E."/>
            <person name="Sieber C.M.K."/>
            <person name="Emerson J.B."/>
            <person name="Anantharaman K."/>
            <person name="Thomas B.C."/>
            <person name="Malmstrom R."/>
            <person name="Stieglmeier M."/>
            <person name="Klingl A."/>
            <person name="Woyke T."/>
            <person name="Ryan C.M."/>
            <person name="Banfield J.F."/>
        </authorList>
    </citation>
    <scope>NUCLEOTIDE SEQUENCE [LARGE SCALE GENOMIC DNA]</scope>
</reference>
<name>A0A2M6WWA5_9BACT</name>
<evidence type="ECO:0000256" key="1">
    <source>
        <dbReference type="SAM" id="MobiDB-lite"/>
    </source>
</evidence>
<evidence type="ECO:0000313" key="3">
    <source>
        <dbReference type="Proteomes" id="UP000230481"/>
    </source>
</evidence>
<feature type="region of interest" description="Disordered" evidence="1">
    <location>
        <begin position="36"/>
        <end position="62"/>
    </location>
</feature>
<evidence type="ECO:0000313" key="2">
    <source>
        <dbReference type="EMBL" id="PIT96986.1"/>
    </source>
</evidence>
<dbReference type="AlphaFoldDB" id="A0A2M6WWA5"/>
<dbReference type="Proteomes" id="UP000230481">
    <property type="component" value="Unassembled WGS sequence"/>
</dbReference>
<protein>
    <submittedName>
        <fullName evidence="2">Uncharacterized protein</fullName>
    </submittedName>
</protein>
<dbReference type="EMBL" id="PFAA01000004">
    <property type="protein sequence ID" value="PIT96986.1"/>
    <property type="molecule type" value="Genomic_DNA"/>
</dbReference>
<proteinExistence type="predicted"/>
<organism evidence="2 3">
    <name type="scientific">Candidatus Campbellbacteria bacterium CG10_big_fil_rev_8_21_14_0_10_35_52</name>
    <dbReference type="NCBI Taxonomy" id="1974527"/>
    <lineage>
        <taxon>Bacteria</taxon>
        <taxon>Candidatus Campbelliibacteriota</taxon>
    </lineage>
</organism>
<accession>A0A2M6WWA5</accession>
<comment type="caution">
    <text evidence="2">The sequence shown here is derived from an EMBL/GenBank/DDBJ whole genome shotgun (WGS) entry which is preliminary data.</text>
</comment>
<gene>
    <name evidence="2" type="ORF">COT82_00205</name>
</gene>
<feature type="compositionally biased region" description="Basic residues" evidence="1">
    <location>
        <begin position="49"/>
        <end position="62"/>
    </location>
</feature>